<dbReference type="AlphaFoldDB" id="A0AAV4S245"/>
<organism evidence="1 2">
    <name type="scientific">Caerostris extrusa</name>
    <name type="common">Bark spider</name>
    <name type="synonym">Caerostris bankana</name>
    <dbReference type="NCBI Taxonomy" id="172846"/>
    <lineage>
        <taxon>Eukaryota</taxon>
        <taxon>Metazoa</taxon>
        <taxon>Ecdysozoa</taxon>
        <taxon>Arthropoda</taxon>
        <taxon>Chelicerata</taxon>
        <taxon>Arachnida</taxon>
        <taxon>Araneae</taxon>
        <taxon>Araneomorphae</taxon>
        <taxon>Entelegynae</taxon>
        <taxon>Araneoidea</taxon>
        <taxon>Araneidae</taxon>
        <taxon>Caerostris</taxon>
    </lineage>
</organism>
<protein>
    <submittedName>
        <fullName evidence="1">Uncharacterized protein</fullName>
    </submittedName>
</protein>
<keyword evidence="2" id="KW-1185">Reference proteome</keyword>
<name>A0AAV4S245_CAEEX</name>
<accession>A0AAV4S245</accession>
<sequence>MENTGPLPNTRKYSEYLRAHMKMFTNIKNKFSKQQSTAKTLVTVGEQRKDLMDSGYDFRTGGKWCEPAQNFSCLCRGKRRKKLISQIEYLHEGEPSNAWGFAPKLVV</sequence>
<dbReference type="Proteomes" id="UP001054945">
    <property type="component" value="Unassembled WGS sequence"/>
</dbReference>
<evidence type="ECO:0000313" key="1">
    <source>
        <dbReference type="EMBL" id="GIY27126.1"/>
    </source>
</evidence>
<dbReference type="EMBL" id="BPLR01008780">
    <property type="protein sequence ID" value="GIY27126.1"/>
    <property type="molecule type" value="Genomic_DNA"/>
</dbReference>
<gene>
    <name evidence="1" type="ORF">CEXT_719311</name>
</gene>
<reference evidence="1 2" key="1">
    <citation type="submission" date="2021-06" db="EMBL/GenBank/DDBJ databases">
        <title>Caerostris extrusa draft genome.</title>
        <authorList>
            <person name="Kono N."/>
            <person name="Arakawa K."/>
        </authorList>
    </citation>
    <scope>NUCLEOTIDE SEQUENCE [LARGE SCALE GENOMIC DNA]</scope>
</reference>
<comment type="caution">
    <text evidence="1">The sequence shown here is derived from an EMBL/GenBank/DDBJ whole genome shotgun (WGS) entry which is preliminary data.</text>
</comment>
<proteinExistence type="predicted"/>
<evidence type="ECO:0000313" key="2">
    <source>
        <dbReference type="Proteomes" id="UP001054945"/>
    </source>
</evidence>